<keyword evidence="1" id="KW-0472">Membrane</keyword>
<dbReference type="Proteomes" id="UP000015102">
    <property type="component" value="Unassembled WGS sequence"/>
</dbReference>
<reference evidence="2" key="2">
    <citation type="submission" date="2015-06" db="UniProtKB">
        <authorList>
            <consortium name="EnsemblMetazoa"/>
        </authorList>
    </citation>
    <scope>IDENTIFICATION</scope>
</reference>
<keyword evidence="1" id="KW-0812">Transmembrane</keyword>
<name>T1GJM6_MEGSC</name>
<organism evidence="2 3">
    <name type="scientific">Megaselia scalaris</name>
    <name type="common">Humpbacked fly</name>
    <name type="synonym">Phora scalaris</name>
    <dbReference type="NCBI Taxonomy" id="36166"/>
    <lineage>
        <taxon>Eukaryota</taxon>
        <taxon>Metazoa</taxon>
        <taxon>Ecdysozoa</taxon>
        <taxon>Arthropoda</taxon>
        <taxon>Hexapoda</taxon>
        <taxon>Insecta</taxon>
        <taxon>Pterygota</taxon>
        <taxon>Neoptera</taxon>
        <taxon>Endopterygota</taxon>
        <taxon>Diptera</taxon>
        <taxon>Brachycera</taxon>
        <taxon>Muscomorpha</taxon>
        <taxon>Platypezoidea</taxon>
        <taxon>Phoridae</taxon>
        <taxon>Megaseliini</taxon>
        <taxon>Megaselia</taxon>
    </lineage>
</organism>
<dbReference type="HOGENOM" id="CLU_2906659_0_0_1"/>
<evidence type="ECO:0000256" key="1">
    <source>
        <dbReference type="SAM" id="Phobius"/>
    </source>
</evidence>
<reference evidence="3" key="1">
    <citation type="submission" date="2013-02" db="EMBL/GenBank/DDBJ databases">
        <authorList>
            <person name="Hughes D."/>
        </authorList>
    </citation>
    <scope>NUCLEOTIDE SEQUENCE</scope>
    <source>
        <strain>Durham</strain>
        <strain evidence="3">NC isolate 2 -- Noor lab</strain>
    </source>
</reference>
<evidence type="ECO:0000313" key="3">
    <source>
        <dbReference type="Proteomes" id="UP000015102"/>
    </source>
</evidence>
<feature type="transmembrane region" description="Helical" evidence="1">
    <location>
        <begin position="6"/>
        <end position="23"/>
    </location>
</feature>
<accession>T1GJM6</accession>
<dbReference type="AlphaFoldDB" id="T1GJM6"/>
<dbReference type="STRING" id="36166.T1GJM6"/>
<dbReference type="EMBL" id="CAQQ02105665">
    <property type="status" value="NOT_ANNOTATED_CDS"/>
    <property type="molecule type" value="Genomic_DNA"/>
</dbReference>
<proteinExistence type="predicted"/>
<keyword evidence="3" id="KW-1185">Reference proteome</keyword>
<keyword evidence="1" id="KW-1133">Transmembrane helix</keyword>
<sequence length="62" mass="6806">MAFGTMTSLLGMIPILAIGMNYFRYAKIDPENKVSEPDQQSAIDKSHRLMSLMKGAISLTGD</sequence>
<evidence type="ECO:0000313" key="2">
    <source>
        <dbReference type="EnsemblMetazoa" id="MESCA003676-PA"/>
    </source>
</evidence>
<dbReference type="EnsemblMetazoa" id="MESCA003676-RA">
    <property type="protein sequence ID" value="MESCA003676-PA"/>
    <property type="gene ID" value="MESCA003676"/>
</dbReference>
<protein>
    <submittedName>
        <fullName evidence="2">Uncharacterized protein</fullName>
    </submittedName>
</protein>